<comment type="caution">
    <text evidence="5">The sequence shown here is derived from an EMBL/GenBank/DDBJ whole genome shotgun (WGS) entry which is preliminary data.</text>
</comment>
<sequence>SLLSQDKRKEHFNCLLQITYLCYNISNYCNKTNLKFNLSEWQCVYANDALQQSNTYDCGLYVCLHAFCYITDSYFFNTSSNGGREWLFYNSKKYLELLNKKSAQDHTYFKENDTKPLNPDDIKNITKLAKNQIENLFYTIHSIPIQPLTIKLKSK</sequence>
<dbReference type="Gene3D" id="3.40.395.10">
    <property type="entry name" value="Adenoviral Proteinase, Chain A"/>
    <property type="match status" value="1"/>
</dbReference>
<comment type="similarity">
    <text evidence="1">Belongs to the peptidase C48 family.</text>
</comment>
<keyword evidence="2 5" id="KW-0645">Protease</keyword>
<evidence type="ECO:0000256" key="3">
    <source>
        <dbReference type="ARBA" id="ARBA00022801"/>
    </source>
</evidence>
<keyword evidence="3" id="KW-0378">Hydrolase</keyword>
<dbReference type="Pfam" id="PF02902">
    <property type="entry name" value="Peptidase_C48"/>
    <property type="match status" value="1"/>
</dbReference>
<evidence type="ECO:0000313" key="6">
    <source>
        <dbReference type="Proteomes" id="UP000478052"/>
    </source>
</evidence>
<proteinExistence type="inferred from homology"/>
<dbReference type="AlphaFoldDB" id="A0A6G0VHP5"/>
<dbReference type="InterPro" id="IPR003653">
    <property type="entry name" value="Peptidase_C48_C"/>
</dbReference>
<gene>
    <name evidence="5" type="ORF">FWK35_00038722</name>
</gene>
<organism evidence="5 6">
    <name type="scientific">Aphis craccivora</name>
    <name type="common">Cowpea aphid</name>
    <dbReference type="NCBI Taxonomy" id="307492"/>
    <lineage>
        <taxon>Eukaryota</taxon>
        <taxon>Metazoa</taxon>
        <taxon>Ecdysozoa</taxon>
        <taxon>Arthropoda</taxon>
        <taxon>Hexapoda</taxon>
        <taxon>Insecta</taxon>
        <taxon>Pterygota</taxon>
        <taxon>Neoptera</taxon>
        <taxon>Paraneoptera</taxon>
        <taxon>Hemiptera</taxon>
        <taxon>Sternorrhyncha</taxon>
        <taxon>Aphidomorpha</taxon>
        <taxon>Aphidoidea</taxon>
        <taxon>Aphididae</taxon>
        <taxon>Aphidini</taxon>
        <taxon>Aphis</taxon>
        <taxon>Aphis</taxon>
    </lineage>
</organism>
<dbReference type="Proteomes" id="UP000478052">
    <property type="component" value="Unassembled WGS sequence"/>
</dbReference>
<name>A0A6G0VHP5_APHCR</name>
<feature type="domain" description="Ubiquitin-like protease family profile" evidence="4">
    <location>
        <begin position="22"/>
        <end position="72"/>
    </location>
</feature>
<dbReference type="EMBL" id="VUJU01016968">
    <property type="protein sequence ID" value="KAF0685855.1"/>
    <property type="molecule type" value="Genomic_DNA"/>
</dbReference>
<feature type="non-terminal residue" evidence="5">
    <location>
        <position position="1"/>
    </location>
</feature>
<dbReference type="InterPro" id="IPR038765">
    <property type="entry name" value="Papain-like_cys_pep_sf"/>
</dbReference>
<evidence type="ECO:0000259" key="4">
    <source>
        <dbReference type="Pfam" id="PF02902"/>
    </source>
</evidence>
<dbReference type="GO" id="GO:0008234">
    <property type="term" value="F:cysteine-type peptidase activity"/>
    <property type="evidence" value="ECO:0007669"/>
    <property type="project" value="InterPro"/>
</dbReference>
<evidence type="ECO:0000256" key="2">
    <source>
        <dbReference type="ARBA" id="ARBA00022670"/>
    </source>
</evidence>
<feature type="non-terminal residue" evidence="5">
    <location>
        <position position="155"/>
    </location>
</feature>
<dbReference type="OrthoDB" id="5791190at2759"/>
<reference evidence="5 6" key="1">
    <citation type="submission" date="2019-08" db="EMBL/GenBank/DDBJ databases">
        <title>Whole genome of Aphis craccivora.</title>
        <authorList>
            <person name="Voronova N.V."/>
            <person name="Shulinski R.S."/>
            <person name="Bandarenka Y.V."/>
            <person name="Zhorov D.G."/>
            <person name="Warner D."/>
        </authorList>
    </citation>
    <scope>NUCLEOTIDE SEQUENCE [LARGE SCALE GENOMIC DNA]</scope>
    <source>
        <strain evidence="5">180601</strain>
        <tissue evidence="5">Whole Body</tissue>
    </source>
</reference>
<dbReference type="GO" id="GO:0006508">
    <property type="term" value="P:proteolysis"/>
    <property type="evidence" value="ECO:0007669"/>
    <property type="project" value="UniProtKB-KW"/>
</dbReference>
<keyword evidence="6" id="KW-1185">Reference proteome</keyword>
<protein>
    <submittedName>
        <fullName evidence="5">Ubiquitin-like-specific protease 1</fullName>
    </submittedName>
</protein>
<evidence type="ECO:0000313" key="5">
    <source>
        <dbReference type="EMBL" id="KAF0685855.1"/>
    </source>
</evidence>
<dbReference type="SUPFAM" id="SSF54001">
    <property type="entry name" value="Cysteine proteinases"/>
    <property type="match status" value="1"/>
</dbReference>
<evidence type="ECO:0000256" key="1">
    <source>
        <dbReference type="ARBA" id="ARBA00005234"/>
    </source>
</evidence>
<accession>A0A6G0VHP5</accession>